<evidence type="ECO:0000313" key="5">
    <source>
        <dbReference type="EMBL" id="KRM04558.1"/>
    </source>
</evidence>
<dbReference type="OrthoDB" id="9806864at2"/>
<dbReference type="RefSeq" id="WP_057872601.1">
    <property type="nucleotide sequence ID" value="NZ_AZGB01000027.1"/>
</dbReference>
<dbReference type="InterPro" id="IPR000835">
    <property type="entry name" value="HTH_MarR-typ"/>
</dbReference>
<protein>
    <submittedName>
        <fullName evidence="5">MarR family transcriptional regulator</fullName>
    </submittedName>
</protein>
<dbReference type="PATRIC" id="fig|1423750.3.peg.2285"/>
<dbReference type="PROSITE" id="PS50995">
    <property type="entry name" value="HTH_MARR_2"/>
    <property type="match status" value="1"/>
</dbReference>
<comment type="caution">
    <text evidence="5">The sequence shown here is derived from an EMBL/GenBank/DDBJ whole genome shotgun (WGS) entry which is preliminary data.</text>
</comment>
<dbReference type="EMBL" id="AZGB01000027">
    <property type="protein sequence ID" value="KRM04558.1"/>
    <property type="molecule type" value="Genomic_DNA"/>
</dbReference>
<keyword evidence="2" id="KW-0238">DNA-binding</keyword>
<dbReference type="AlphaFoldDB" id="A0A0R1VG96"/>
<accession>A0A0R1VG96</accession>
<evidence type="ECO:0000313" key="6">
    <source>
        <dbReference type="Proteomes" id="UP000051451"/>
    </source>
</evidence>
<sequence>MRPIVEEAEIITKSADFYDELCLSVYTTNRYFHQLYALVLQDDELTYLQYMVLLNVARQPNCSLADVCQTLDLDNNTLTPVTQKLIQKEWLLKERSTADRRRWILKMTPMAIKRFKKLREKIEHLQARLIGDSAKEFEQILQQSHALNQRLQLVLQEGLN</sequence>
<reference evidence="5 6" key="1">
    <citation type="journal article" date="2015" name="Genome Announc.">
        <title>Expanding the biotechnology potential of lactobacilli through comparative genomics of 213 strains and associated genera.</title>
        <authorList>
            <person name="Sun Z."/>
            <person name="Harris H.M."/>
            <person name="McCann A."/>
            <person name="Guo C."/>
            <person name="Argimon S."/>
            <person name="Zhang W."/>
            <person name="Yang X."/>
            <person name="Jeffery I.B."/>
            <person name="Cooney J.C."/>
            <person name="Kagawa T.F."/>
            <person name="Liu W."/>
            <person name="Song Y."/>
            <person name="Salvetti E."/>
            <person name="Wrobel A."/>
            <person name="Rasinkangas P."/>
            <person name="Parkhill J."/>
            <person name="Rea M.C."/>
            <person name="O'Sullivan O."/>
            <person name="Ritari J."/>
            <person name="Douillard F.P."/>
            <person name="Paul Ross R."/>
            <person name="Yang R."/>
            <person name="Briner A.E."/>
            <person name="Felis G.E."/>
            <person name="de Vos W.M."/>
            <person name="Barrangou R."/>
            <person name="Klaenhammer T.R."/>
            <person name="Caufield P.W."/>
            <person name="Cui Y."/>
            <person name="Zhang H."/>
            <person name="O'Toole P.W."/>
        </authorList>
    </citation>
    <scope>NUCLEOTIDE SEQUENCE [LARGE SCALE GENOMIC DNA]</scope>
    <source>
        <strain evidence="5 6">DSM 18630</strain>
    </source>
</reference>
<dbReference type="GO" id="GO:0003677">
    <property type="term" value="F:DNA binding"/>
    <property type="evidence" value="ECO:0007669"/>
    <property type="project" value="UniProtKB-KW"/>
</dbReference>
<dbReference type="PANTHER" id="PTHR33164">
    <property type="entry name" value="TRANSCRIPTIONAL REGULATOR, MARR FAMILY"/>
    <property type="match status" value="1"/>
</dbReference>
<dbReference type="STRING" id="1423750.FC89_GL002245"/>
<evidence type="ECO:0000256" key="1">
    <source>
        <dbReference type="ARBA" id="ARBA00023015"/>
    </source>
</evidence>
<dbReference type="PANTHER" id="PTHR33164:SF43">
    <property type="entry name" value="HTH-TYPE TRANSCRIPTIONAL REPRESSOR YETL"/>
    <property type="match status" value="1"/>
</dbReference>
<dbReference type="GO" id="GO:0006950">
    <property type="term" value="P:response to stress"/>
    <property type="evidence" value="ECO:0007669"/>
    <property type="project" value="TreeGrafter"/>
</dbReference>
<dbReference type="Pfam" id="PF22381">
    <property type="entry name" value="Staph_reg_Sar_Rot"/>
    <property type="match status" value="1"/>
</dbReference>
<dbReference type="InterPro" id="IPR036388">
    <property type="entry name" value="WH-like_DNA-bd_sf"/>
</dbReference>
<evidence type="ECO:0000256" key="2">
    <source>
        <dbReference type="ARBA" id="ARBA00023125"/>
    </source>
</evidence>
<dbReference type="InterPro" id="IPR039422">
    <property type="entry name" value="MarR/SlyA-like"/>
</dbReference>
<organism evidence="5 6">
    <name type="scientific">Liquorilactobacillus ghanensis DSM 18630</name>
    <dbReference type="NCBI Taxonomy" id="1423750"/>
    <lineage>
        <taxon>Bacteria</taxon>
        <taxon>Bacillati</taxon>
        <taxon>Bacillota</taxon>
        <taxon>Bacilli</taxon>
        <taxon>Lactobacillales</taxon>
        <taxon>Lactobacillaceae</taxon>
        <taxon>Liquorilactobacillus</taxon>
    </lineage>
</organism>
<gene>
    <name evidence="5" type="ORF">FC89_GL002245</name>
</gene>
<evidence type="ECO:0000259" key="4">
    <source>
        <dbReference type="PROSITE" id="PS50995"/>
    </source>
</evidence>
<keyword evidence="3" id="KW-0804">Transcription</keyword>
<evidence type="ECO:0000256" key="3">
    <source>
        <dbReference type="ARBA" id="ARBA00023163"/>
    </source>
</evidence>
<feature type="domain" description="HTH marR-type" evidence="4">
    <location>
        <begin position="18"/>
        <end position="156"/>
    </location>
</feature>
<keyword evidence="6" id="KW-1185">Reference proteome</keyword>
<dbReference type="InterPro" id="IPR036390">
    <property type="entry name" value="WH_DNA-bd_sf"/>
</dbReference>
<dbReference type="InterPro" id="IPR055166">
    <property type="entry name" value="Transc_reg_Sar_Rot_HTH"/>
</dbReference>
<dbReference type="Gene3D" id="1.10.10.10">
    <property type="entry name" value="Winged helix-like DNA-binding domain superfamily/Winged helix DNA-binding domain"/>
    <property type="match status" value="1"/>
</dbReference>
<keyword evidence="1" id="KW-0805">Transcription regulation</keyword>
<dbReference type="SUPFAM" id="SSF46785">
    <property type="entry name" value="Winged helix' DNA-binding domain"/>
    <property type="match status" value="1"/>
</dbReference>
<dbReference type="Proteomes" id="UP000051451">
    <property type="component" value="Unassembled WGS sequence"/>
</dbReference>
<dbReference type="GO" id="GO:0003700">
    <property type="term" value="F:DNA-binding transcription factor activity"/>
    <property type="evidence" value="ECO:0007669"/>
    <property type="project" value="InterPro"/>
</dbReference>
<proteinExistence type="predicted"/>
<dbReference type="SMART" id="SM00347">
    <property type="entry name" value="HTH_MARR"/>
    <property type="match status" value="1"/>
</dbReference>
<name>A0A0R1VG96_9LACO</name>
<dbReference type="GeneID" id="98319904"/>